<organism evidence="8 9">
    <name type="scientific">Dictyobacter aurantiacus</name>
    <dbReference type="NCBI Taxonomy" id="1936993"/>
    <lineage>
        <taxon>Bacteria</taxon>
        <taxon>Bacillati</taxon>
        <taxon>Chloroflexota</taxon>
        <taxon>Ktedonobacteria</taxon>
        <taxon>Ktedonobacterales</taxon>
        <taxon>Dictyobacteraceae</taxon>
        <taxon>Dictyobacter</taxon>
    </lineage>
</organism>
<reference evidence="9" key="1">
    <citation type="submission" date="2018-12" db="EMBL/GenBank/DDBJ databases">
        <title>Tengunoibacter tsumagoiensis gen. nov., sp. nov., Dictyobacter kobayashii sp. nov., D. alpinus sp. nov., and D. joshuensis sp. nov. and description of Dictyobacteraceae fam. nov. within the order Ktedonobacterales isolated from Tengu-no-mugimeshi.</title>
        <authorList>
            <person name="Wang C.M."/>
            <person name="Zheng Y."/>
            <person name="Sakai Y."/>
            <person name="Toyoda A."/>
            <person name="Minakuchi Y."/>
            <person name="Abe K."/>
            <person name="Yokota A."/>
            <person name="Yabe S."/>
        </authorList>
    </citation>
    <scope>NUCLEOTIDE SEQUENCE [LARGE SCALE GENOMIC DNA]</scope>
    <source>
        <strain evidence="9">S-27</strain>
    </source>
</reference>
<dbReference type="AlphaFoldDB" id="A0A401ZJT8"/>
<dbReference type="InterPro" id="IPR036259">
    <property type="entry name" value="MFS_trans_sf"/>
</dbReference>
<keyword evidence="9" id="KW-1185">Reference proteome</keyword>
<feature type="transmembrane region" description="Helical" evidence="7">
    <location>
        <begin position="58"/>
        <end position="79"/>
    </location>
</feature>
<keyword evidence="3" id="KW-1003">Cell membrane</keyword>
<evidence type="ECO:0000256" key="4">
    <source>
        <dbReference type="ARBA" id="ARBA00022692"/>
    </source>
</evidence>
<dbReference type="PANTHER" id="PTHR23513:SF6">
    <property type="entry name" value="MAJOR FACILITATOR SUPERFAMILY ASSOCIATED DOMAIN-CONTAINING PROTEIN"/>
    <property type="match status" value="1"/>
</dbReference>
<keyword evidence="6 7" id="KW-0472">Membrane</keyword>
<feature type="transmembrane region" description="Helical" evidence="7">
    <location>
        <begin position="26"/>
        <end position="52"/>
    </location>
</feature>
<evidence type="ECO:0000256" key="1">
    <source>
        <dbReference type="ARBA" id="ARBA00004651"/>
    </source>
</evidence>
<dbReference type="OrthoDB" id="9775268at2"/>
<feature type="transmembrane region" description="Helical" evidence="7">
    <location>
        <begin position="386"/>
        <end position="407"/>
    </location>
</feature>
<accession>A0A401ZJT8</accession>
<evidence type="ECO:0000256" key="2">
    <source>
        <dbReference type="ARBA" id="ARBA00022448"/>
    </source>
</evidence>
<proteinExistence type="predicted"/>
<dbReference type="RefSeq" id="WP_126598119.1">
    <property type="nucleotide sequence ID" value="NZ_BIFQ01000001.1"/>
</dbReference>
<feature type="transmembrane region" description="Helical" evidence="7">
    <location>
        <begin position="325"/>
        <end position="342"/>
    </location>
</feature>
<keyword evidence="2" id="KW-0813">Transport</keyword>
<dbReference type="GO" id="GO:0005886">
    <property type="term" value="C:plasma membrane"/>
    <property type="evidence" value="ECO:0007669"/>
    <property type="project" value="UniProtKB-SubCell"/>
</dbReference>
<dbReference type="Pfam" id="PF05977">
    <property type="entry name" value="MFS_3"/>
    <property type="match status" value="1"/>
</dbReference>
<dbReference type="CDD" id="cd06173">
    <property type="entry name" value="MFS_MefA_like"/>
    <property type="match status" value="1"/>
</dbReference>
<evidence type="ECO:0000256" key="5">
    <source>
        <dbReference type="ARBA" id="ARBA00022989"/>
    </source>
</evidence>
<sequence>MAAHPKETPSATGPQRPVSLWRNRDYLLLWLGQAVSSLGTSCTQFAFPLLIVELTHSIAAAGLAYSLGQLPYVLLSLPAGALVDRWPRKRVMLLCTFCLMVCVAGIPLALFLTSGPLRLLLLYALAFSLGAISLFDELVQLAARAWMVPKGQIPTAIAQNELIVGSCGLVGPALGSWLFSITRLLPFVTDALSSLILLCSLLCIRSPMQDERRTQRHHLLVEVREGLSWLWSQKVVRSILLISSYVNLAITASVLLVLAIVQQQHIPPVLYGLIVAVGGVGNLLGSLLCPLLQRRIRFGRALGYALLVFVVLWPLYGFITMPLLLGAVFAGIALCDSIRAVFMDSYRFAVVPDALQGRINSVYRLILFSVLTIGSSALGLSLERLGILPTVGIIWSGLLLITGFLFLDRHMQQATFPQN</sequence>
<comment type="caution">
    <text evidence="8">The sequence shown here is derived from an EMBL/GenBank/DDBJ whole genome shotgun (WGS) entry which is preliminary data.</text>
</comment>
<feature type="transmembrane region" description="Helical" evidence="7">
    <location>
        <begin position="239"/>
        <end position="262"/>
    </location>
</feature>
<dbReference type="PANTHER" id="PTHR23513">
    <property type="entry name" value="INTEGRAL MEMBRANE EFFLUX PROTEIN-RELATED"/>
    <property type="match status" value="1"/>
</dbReference>
<evidence type="ECO:0000313" key="9">
    <source>
        <dbReference type="Proteomes" id="UP000287224"/>
    </source>
</evidence>
<evidence type="ECO:0000313" key="8">
    <source>
        <dbReference type="EMBL" id="GCE07116.1"/>
    </source>
</evidence>
<dbReference type="Gene3D" id="1.20.1250.20">
    <property type="entry name" value="MFS general substrate transporter like domains"/>
    <property type="match status" value="1"/>
</dbReference>
<feature type="transmembrane region" description="Helical" evidence="7">
    <location>
        <begin position="362"/>
        <end position="380"/>
    </location>
</feature>
<feature type="transmembrane region" description="Helical" evidence="7">
    <location>
        <begin position="91"/>
        <end position="113"/>
    </location>
</feature>
<keyword evidence="5 7" id="KW-1133">Transmembrane helix</keyword>
<dbReference type="SUPFAM" id="SSF103473">
    <property type="entry name" value="MFS general substrate transporter"/>
    <property type="match status" value="1"/>
</dbReference>
<evidence type="ECO:0000256" key="6">
    <source>
        <dbReference type="ARBA" id="ARBA00023136"/>
    </source>
</evidence>
<dbReference type="Proteomes" id="UP000287224">
    <property type="component" value="Unassembled WGS sequence"/>
</dbReference>
<feature type="transmembrane region" description="Helical" evidence="7">
    <location>
        <begin position="185"/>
        <end position="204"/>
    </location>
</feature>
<dbReference type="InterPro" id="IPR010290">
    <property type="entry name" value="TM_effector"/>
</dbReference>
<feature type="transmembrane region" description="Helical" evidence="7">
    <location>
        <begin position="119"/>
        <end position="139"/>
    </location>
</feature>
<name>A0A401ZJT8_9CHLR</name>
<dbReference type="EMBL" id="BIFQ01000001">
    <property type="protein sequence ID" value="GCE07116.1"/>
    <property type="molecule type" value="Genomic_DNA"/>
</dbReference>
<evidence type="ECO:0000256" key="3">
    <source>
        <dbReference type="ARBA" id="ARBA00022475"/>
    </source>
</evidence>
<evidence type="ECO:0000256" key="7">
    <source>
        <dbReference type="SAM" id="Phobius"/>
    </source>
</evidence>
<comment type="subcellular location">
    <subcellularLocation>
        <location evidence="1">Cell membrane</location>
        <topology evidence="1">Multi-pass membrane protein</topology>
    </subcellularLocation>
</comment>
<feature type="transmembrane region" description="Helical" evidence="7">
    <location>
        <begin position="268"/>
        <end position="289"/>
    </location>
</feature>
<gene>
    <name evidence="8" type="ORF">KDAU_44450</name>
</gene>
<feature type="transmembrane region" description="Helical" evidence="7">
    <location>
        <begin position="160"/>
        <end position="179"/>
    </location>
</feature>
<feature type="transmembrane region" description="Helical" evidence="7">
    <location>
        <begin position="301"/>
        <end position="319"/>
    </location>
</feature>
<protein>
    <submittedName>
        <fullName evidence="8">MFS transporter</fullName>
    </submittedName>
</protein>
<keyword evidence="4 7" id="KW-0812">Transmembrane</keyword>